<reference evidence="3" key="1">
    <citation type="submission" date="2021-05" db="EMBL/GenBank/DDBJ databases">
        <title>Direct Submission.</title>
        <authorList>
            <person name="Li K."/>
            <person name="Gao J."/>
        </authorList>
    </citation>
    <scope>NUCLEOTIDE SEQUENCE [LARGE SCALE GENOMIC DNA]</scope>
    <source>
        <strain evidence="3">Mg02</strain>
        <plasmid evidence="3">unnamed4</plasmid>
    </source>
</reference>
<dbReference type="Proteomes" id="UP000676079">
    <property type="component" value="Plasmid unnamed4"/>
</dbReference>
<dbReference type="InterPro" id="IPR024735">
    <property type="entry name" value="TcpC"/>
</dbReference>
<keyword evidence="1" id="KW-0472">Membrane</keyword>
<evidence type="ECO:0000256" key="1">
    <source>
        <dbReference type="SAM" id="Phobius"/>
    </source>
</evidence>
<keyword evidence="3" id="KW-1185">Reference proteome</keyword>
<proteinExistence type="predicted"/>
<dbReference type="EMBL" id="CP074136">
    <property type="protein sequence ID" value="QUX26421.1"/>
    <property type="molecule type" value="Genomic_DNA"/>
</dbReference>
<evidence type="ECO:0000313" key="3">
    <source>
        <dbReference type="Proteomes" id="UP000676079"/>
    </source>
</evidence>
<gene>
    <name evidence="2" type="ORF">KGD84_32500</name>
</gene>
<feature type="transmembrane region" description="Helical" evidence="1">
    <location>
        <begin position="22"/>
        <end position="43"/>
    </location>
</feature>
<organism evidence="2 3">
    <name type="scientific">Nocardiopsis changdeensis</name>
    <dbReference type="NCBI Taxonomy" id="2831969"/>
    <lineage>
        <taxon>Bacteria</taxon>
        <taxon>Bacillati</taxon>
        <taxon>Actinomycetota</taxon>
        <taxon>Actinomycetes</taxon>
        <taxon>Streptosporangiales</taxon>
        <taxon>Nocardiopsidaceae</taxon>
        <taxon>Nocardiopsis</taxon>
    </lineage>
</organism>
<protein>
    <submittedName>
        <fullName evidence="2">Conjugal transfer protein</fullName>
    </submittedName>
</protein>
<keyword evidence="1" id="KW-0812">Transmembrane</keyword>
<dbReference type="CDD" id="cd16428">
    <property type="entry name" value="TcpC_C"/>
    <property type="match status" value="1"/>
</dbReference>
<name>A0A975KUU1_9ACTN</name>
<dbReference type="Pfam" id="PF12642">
    <property type="entry name" value="TpcC"/>
    <property type="match status" value="1"/>
</dbReference>
<geneLocation type="plasmid" evidence="2 3">
    <name>unnamed4</name>
</geneLocation>
<dbReference type="InterPro" id="IPR035628">
    <property type="entry name" value="TcpC_C"/>
</dbReference>
<sequence length="301" mass="31584">MSPTPPTETPARPRRSGTGGRWWIYAGRGIIWAFFLAVIVNAAMNQYRLWTADAAPVAEQAPAAAEPATAFPEDAAAAFAQGFAQAYFSQGADADEAPAVTLADYVPEDRLRDFAVPEMTVDGIRTVQVNATDDHHGIVTLAAQVGGAPMHLDVPIYAADTGALVVSGLPALLPAPEPATLPAPAEEQATDEAAAEQMTPVITGFLEAWAETPDHLPRYLSPQAQVDPLPEGAFTFGGLGDLTVPPVDGDGPREALATVTWRPAEETDGGLTQHYRITLEQTAGNWFVVDVQGAPAPPAGS</sequence>
<dbReference type="Gene3D" id="3.10.450.540">
    <property type="match status" value="1"/>
</dbReference>
<keyword evidence="2" id="KW-0614">Plasmid</keyword>
<keyword evidence="1" id="KW-1133">Transmembrane helix</keyword>
<accession>A0A975KUU1</accession>
<evidence type="ECO:0000313" key="2">
    <source>
        <dbReference type="EMBL" id="QUX26421.1"/>
    </source>
</evidence>
<dbReference type="RefSeq" id="WP_220566000.1">
    <property type="nucleotide sequence ID" value="NZ_CP074136.1"/>
</dbReference>